<feature type="compositionally biased region" description="Polar residues" evidence="1">
    <location>
        <begin position="285"/>
        <end position="295"/>
    </location>
</feature>
<name>A0A835ENK9_9POAL</name>
<evidence type="ECO:0000256" key="1">
    <source>
        <dbReference type="SAM" id="MobiDB-lite"/>
    </source>
</evidence>
<sequence>MLRVVSSPQASLLARRWSLAARPSHPSPPPPLSSRQKRRFFHSRQSASQIGTPRLRLANTHSTWILSHAEAGRDDSVLLRLPVRSALLSISTVMEPFEMQIDAMTAPINIFCFFPPPGSATIEGELDDELAWLESDGPAAPSVLPLHHPSKIKVAIASITCKMFDKMSSSSRPRLPAPVSKRNSAAHAMQFISTCFAQCVGEHAWLLLATYTLTRCLLSCGPRTTGMGCCGRVTDDEHAMQSVLDSLQPDGASSSRSANLTTDARSLHLLQIPRAPQRVDYPPYGTSNTDKPQSRPQHHRRAPSLDMDPDEIRQYTSGRVERLHHVNPVPASLDAATGVTSKDATIDAATGLWRWESTRGMWALACGGAAAAGRPGPEDARANPLVEGAPSLRGLGCGRVLVCLAEDALVAEGKACYDALRESGWLAELLDSRSAFHELLPPPRVSERQGRAPHGTRLVAFVAGNRYNRATVVVAE</sequence>
<accession>A0A835ENK9</accession>
<dbReference type="Proteomes" id="UP000636709">
    <property type="component" value="Unassembled WGS sequence"/>
</dbReference>
<evidence type="ECO:0000313" key="2">
    <source>
        <dbReference type="EMBL" id="KAF8701882.1"/>
    </source>
</evidence>
<dbReference type="Gene3D" id="3.40.50.1820">
    <property type="entry name" value="alpha/beta hydrolase"/>
    <property type="match status" value="1"/>
</dbReference>
<dbReference type="OrthoDB" id="408631at2759"/>
<protein>
    <submittedName>
        <fullName evidence="2">Uncharacterized protein</fullName>
    </submittedName>
</protein>
<feature type="region of interest" description="Disordered" evidence="1">
    <location>
        <begin position="19"/>
        <end position="48"/>
    </location>
</feature>
<keyword evidence="3" id="KW-1185">Reference proteome</keyword>
<dbReference type="AlphaFoldDB" id="A0A835ENK9"/>
<reference evidence="2" key="1">
    <citation type="submission" date="2020-07" db="EMBL/GenBank/DDBJ databases">
        <title>Genome sequence and genetic diversity analysis of an under-domesticated orphan crop, white fonio (Digitaria exilis).</title>
        <authorList>
            <person name="Bennetzen J.L."/>
            <person name="Chen S."/>
            <person name="Ma X."/>
            <person name="Wang X."/>
            <person name="Yssel A.E.J."/>
            <person name="Chaluvadi S.R."/>
            <person name="Johnson M."/>
            <person name="Gangashetty P."/>
            <person name="Hamidou F."/>
            <person name="Sanogo M.D."/>
            <person name="Zwaenepoel A."/>
            <person name="Wallace J."/>
            <person name="Van De Peer Y."/>
            <person name="Van Deynze A."/>
        </authorList>
    </citation>
    <scope>NUCLEOTIDE SEQUENCE</scope>
    <source>
        <tissue evidence="2">Leaves</tissue>
    </source>
</reference>
<proteinExistence type="predicted"/>
<gene>
    <name evidence="2" type="ORF">HU200_033209</name>
</gene>
<comment type="caution">
    <text evidence="2">The sequence shown here is derived from an EMBL/GenBank/DDBJ whole genome shotgun (WGS) entry which is preliminary data.</text>
</comment>
<organism evidence="2 3">
    <name type="scientific">Digitaria exilis</name>
    <dbReference type="NCBI Taxonomy" id="1010633"/>
    <lineage>
        <taxon>Eukaryota</taxon>
        <taxon>Viridiplantae</taxon>
        <taxon>Streptophyta</taxon>
        <taxon>Embryophyta</taxon>
        <taxon>Tracheophyta</taxon>
        <taxon>Spermatophyta</taxon>
        <taxon>Magnoliopsida</taxon>
        <taxon>Liliopsida</taxon>
        <taxon>Poales</taxon>
        <taxon>Poaceae</taxon>
        <taxon>PACMAD clade</taxon>
        <taxon>Panicoideae</taxon>
        <taxon>Panicodae</taxon>
        <taxon>Paniceae</taxon>
        <taxon>Anthephorinae</taxon>
        <taxon>Digitaria</taxon>
    </lineage>
</organism>
<feature type="region of interest" description="Disordered" evidence="1">
    <location>
        <begin position="277"/>
        <end position="310"/>
    </location>
</feature>
<dbReference type="EMBL" id="JACEFO010001795">
    <property type="protein sequence ID" value="KAF8701882.1"/>
    <property type="molecule type" value="Genomic_DNA"/>
</dbReference>
<evidence type="ECO:0000313" key="3">
    <source>
        <dbReference type="Proteomes" id="UP000636709"/>
    </source>
</evidence>
<dbReference type="InterPro" id="IPR029058">
    <property type="entry name" value="AB_hydrolase_fold"/>
</dbReference>